<dbReference type="EMBL" id="JALJXV010000001">
    <property type="protein sequence ID" value="MCP1673549.1"/>
    <property type="molecule type" value="Genomic_DNA"/>
</dbReference>
<organism evidence="3 4">
    <name type="scientific">Natronocella acetinitrilica</name>
    <dbReference type="NCBI Taxonomy" id="414046"/>
    <lineage>
        <taxon>Bacteria</taxon>
        <taxon>Pseudomonadati</taxon>
        <taxon>Pseudomonadota</taxon>
        <taxon>Gammaproteobacteria</taxon>
        <taxon>Chromatiales</taxon>
        <taxon>Ectothiorhodospiraceae</taxon>
        <taxon>Natronocella</taxon>
    </lineage>
</organism>
<dbReference type="PANTHER" id="PTHR43084">
    <property type="entry name" value="PERSULFIDE DIOXYGENASE ETHE1"/>
    <property type="match status" value="1"/>
</dbReference>
<keyword evidence="1" id="KW-0479">Metal-binding</keyword>
<dbReference type="GO" id="GO:0070813">
    <property type="term" value="P:hydrogen sulfide metabolic process"/>
    <property type="evidence" value="ECO:0007669"/>
    <property type="project" value="TreeGrafter"/>
</dbReference>
<gene>
    <name evidence="3" type="ORF">J2T57_000641</name>
</gene>
<dbReference type="SMART" id="SM00849">
    <property type="entry name" value="Lactamase_B"/>
    <property type="match status" value="1"/>
</dbReference>
<protein>
    <submittedName>
        <fullName evidence="3">Glyoxylase-like metal-dependent hydrolase (Beta-lactamase superfamily II)</fullName>
    </submittedName>
</protein>
<keyword evidence="3" id="KW-0378">Hydrolase</keyword>
<evidence type="ECO:0000313" key="3">
    <source>
        <dbReference type="EMBL" id="MCP1673549.1"/>
    </source>
</evidence>
<evidence type="ECO:0000313" key="4">
    <source>
        <dbReference type="Proteomes" id="UP001205843"/>
    </source>
</evidence>
<proteinExistence type="predicted"/>
<dbReference type="InterPro" id="IPR044528">
    <property type="entry name" value="POD-like_MBL-fold"/>
</dbReference>
<dbReference type="RefSeq" id="WP_253474081.1">
    <property type="nucleotide sequence ID" value="NZ_JALJXV010000001.1"/>
</dbReference>
<dbReference type="GO" id="GO:0050313">
    <property type="term" value="F:sulfur dioxygenase activity"/>
    <property type="evidence" value="ECO:0007669"/>
    <property type="project" value="InterPro"/>
</dbReference>
<dbReference type="Gene3D" id="3.60.15.10">
    <property type="entry name" value="Ribonuclease Z/Hydroxyacylglutathione hydrolase-like"/>
    <property type="match status" value="1"/>
</dbReference>
<accession>A0AAE3KAH6</accession>
<keyword evidence="4" id="KW-1185">Reference proteome</keyword>
<dbReference type="AlphaFoldDB" id="A0AAE3KAH6"/>
<dbReference type="InterPro" id="IPR051682">
    <property type="entry name" value="Mito_Persulfide_Diox"/>
</dbReference>
<dbReference type="CDD" id="cd07724">
    <property type="entry name" value="POD-like_MBL-fold"/>
    <property type="match status" value="1"/>
</dbReference>
<dbReference type="InterPro" id="IPR036866">
    <property type="entry name" value="RibonucZ/Hydroxyglut_hydro"/>
</dbReference>
<comment type="caution">
    <text evidence="3">The sequence shown here is derived from an EMBL/GenBank/DDBJ whole genome shotgun (WGS) entry which is preliminary data.</text>
</comment>
<dbReference type="GO" id="GO:0046872">
    <property type="term" value="F:metal ion binding"/>
    <property type="evidence" value="ECO:0007669"/>
    <property type="project" value="UniProtKB-KW"/>
</dbReference>
<dbReference type="Proteomes" id="UP001205843">
    <property type="component" value="Unassembled WGS sequence"/>
</dbReference>
<dbReference type="GO" id="GO:0006749">
    <property type="term" value="P:glutathione metabolic process"/>
    <property type="evidence" value="ECO:0007669"/>
    <property type="project" value="InterPro"/>
</dbReference>
<dbReference type="InterPro" id="IPR001279">
    <property type="entry name" value="Metallo-B-lactamas"/>
</dbReference>
<evidence type="ECO:0000256" key="1">
    <source>
        <dbReference type="ARBA" id="ARBA00022723"/>
    </source>
</evidence>
<dbReference type="GO" id="GO:0016787">
    <property type="term" value="F:hydrolase activity"/>
    <property type="evidence" value="ECO:0007669"/>
    <property type="project" value="UniProtKB-KW"/>
</dbReference>
<evidence type="ECO:0000259" key="2">
    <source>
        <dbReference type="SMART" id="SM00849"/>
    </source>
</evidence>
<dbReference type="SUPFAM" id="SSF56281">
    <property type="entry name" value="Metallo-hydrolase/oxidoreductase"/>
    <property type="match status" value="1"/>
</dbReference>
<sequence length="286" mass="31724">MRPQVEAFLDSDSETFSYVVFDRPGGSAAVVDPVLDFDSKSGRTSTAGAQRLVDFVGEQNLTVEWILETHAHADHLSAAPFIRDAVGGRIAIGEHIRSVQKIFREVFNLEKEFLPNGSDFDHLFTEGDTFAVGELQGRVIHTPGHTPADLAYLIGDAVFVGDTLFMPDVGTARCDFPGGDAATLFASTRRLLALPDETRMFMCHDYPTEGRSHQFETTVGEQKRSNKHVHEGVSEAEFVEWRRSRDATLDMPRLILPSIQVNIRAGKMPPPEDNGKVYLKLPINQL</sequence>
<reference evidence="3" key="1">
    <citation type="submission" date="2022-03" db="EMBL/GenBank/DDBJ databases">
        <title>Genomic Encyclopedia of Type Strains, Phase III (KMG-III): the genomes of soil and plant-associated and newly described type strains.</title>
        <authorList>
            <person name="Whitman W."/>
        </authorList>
    </citation>
    <scope>NUCLEOTIDE SEQUENCE</scope>
    <source>
        <strain evidence="3">ANL 6-2</strain>
    </source>
</reference>
<dbReference type="PANTHER" id="PTHR43084:SF1">
    <property type="entry name" value="PERSULFIDE DIOXYGENASE ETHE1, MITOCHONDRIAL"/>
    <property type="match status" value="1"/>
</dbReference>
<dbReference type="Pfam" id="PF00753">
    <property type="entry name" value="Lactamase_B"/>
    <property type="match status" value="1"/>
</dbReference>
<feature type="domain" description="Metallo-beta-lactamase" evidence="2">
    <location>
        <begin position="14"/>
        <end position="204"/>
    </location>
</feature>
<name>A0AAE3KAH6_9GAMM</name>